<dbReference type="AlphaFoldDB" id="A0A4S8M0J9"/>
<name>A0A4S8M0J9_DENBC</name>
<evidence type="ECO:0000313" key="1">
    <source>
        <dbReference type="EMBL" id="THU95556.1"/>
    </source>
</evidence>
<dbReference type="OrthoDB" id="408631at2759"/>
<keyword evidence="2" id="KW-1185">Reference proteome</keyword>
<dbReference type="InterPro" id="IPR029058">
    <property type="entry name" value="AB_hydrolase_fold"/>
</dbReference>
<proteinExistence type="predicted"/>
<organism evidence="1 2">
    <name type="scientific">Dendrothele bispora (strain CBS 962.96)</name>
    <dbReference type="NCBI Taxonomy" id="1314807"/>
    <lineage>
        <taxon>Eukaryota</taxon>
        <taxon>Fungi</taxon>
        <taxon>Dikarya</taxon>
        <taxon>Basidiomycota</taxon>
        <taxon>Agaricomycotina</taxon>
        <taxon>Agaricomycetes</taxon>
        <taxon>Agaricomycetidae</taxon>
        <taxon>Agaricales</taxon>
        <taxon>Agaricales incertae sedis</taxon>
        <taxon>Dendrothele</taxon>
    </lineage>
</organism>
<dbReference type="Proteomes" id="UP000297245">
    <property type="component" value="Unassembled WGS sequence"/>
</dbReference>
<reference evidence="1 2" key="1">
    <citation type="journal article" date="2019" name="Nat. Ecol. Evol.">
        <title>Megaphylogeny resolves global patterns of mushroom evolution.</title>
        <authorList>
            <person name="Varga T."/>
            <person name="Krizsan K."/>
            <person name="Foldi C."/>
            <person name="Dima B."/>
            <person name="Sanchez-Garcia M."/>
            <person name="Sanchez-Ramirez S."/>
            <person name="Szollosi G.J."/>
            <person name="Szarkandi J.G."/>
            <person name="Papp V."/>
            <person name="Albert L."/>
            <person name="Andreopoulos W."/>
            <person name="Angelini C."/>
            <person name="Antonin V."/>
            <person name="Barry K.W."/>
            <person name="Bougher N.L."/>
            <person name="Buchanan P."/>
            <person name="Buyck B."/>
            <person name="Bense V."/>
            <person name="Catcheside P."/>
            <person name="Chovatia M."/>
            <person name="Cooper J."/>
            <person name="Damon W."/>
            <person name="Desjardin D."/>
            <person name="Finy P."/>
            <person name="Geml J."/>
            <person name="Haridas S."/>
            <person name="Hughes K."/>
            <person name="Justo A."/>
            <person name="Karasinski D."/>
            <person name="Kautmanova I."/>
            <person name="Kiss B."/>
            <person name="Kocsube S."/>
            <person name="Kotiranta H."/>
            <person name="LaButti K.M."/>
            <person name="Lechner B.E."/>
            <person name="Liimatainen K."/>
            <person name="Lipzen A."/>
            <person name="Lukacs Z."/>
            <person name="Mihaltcheva S."/>
            <person name="Morgado L.N."/>
            <person name="Niskanen T."/>
            <person name="Noordeloos M.E."/>
            <person name="Ohm R.A."/>
            <person name="Ortiz-Santana B."/>
            <person name="Ovrebo C."/>
            <person name="Racz N."/>
            <person name="Riley R."/>
            <person name="Savchenko A."/>
            <person name="Shiryaev A."/>
            <person name="Soop K."/>
            <person name="Spirin V."/>
            <person name="Szebenyi C."/>
            <person name="Tomsovsky M."/>
            <person name="Tulloss R.E."/>
            <person name="Uehling J."/>
            <person name="Grigoriev I.V."/>
            <person name="Vagvolgyi C."/>
            <person name="Papp T."/>
            <person name="Martin F.M."/>
            <person name="Miettinen O."/>
            <person name="Hibbett D.S."/>
            <person name="Nagy L.G."/>
        </authorList>
    </citation>
    <scope>NUCLEOTIDE SEQUENCE [LARGE SCALE GENOMIC DNA]</scope>
    <source>
        <strain evidence="1 2">CBS 962.96</strain>
    </source>
</reference>
<accession>A0A4S8M0J9</accession>
<dbReference type="Gene3D" id="3.40.50.1820">
    <property type="entry name" value="alpha/beta hydrolase"/>
    <property type="match status" value="1"/>
</dbReference>
<evidence type="ECO:0000313" key="2">
    <source>
        <dbReference type="Proteomes" id="UP000297245"/>
    </source>
</evidence>
<evidence type="ECO:0008006" key="3">
    <source>
        <dbReference type="Google" id="ProtNLM"/>
    </source>
</evidence>
<sequence length="259" mass="27787">MRICADVPKLFASIVQGKADTNHVVLLDSSAGCWISLFCGTGIGFEESGLPKPLPAQGIATIGTVKPRVSESVANPVANVVPITLFILSSGAARCNECRSGSGAVADCNAVSTVDANPLATIFATNFETRGLTVPNIPYHTPSRTWTGLFWQRKKEIASELSLGHTGIEPIAYTVVPALESLAKLPGNTPCLQFSLSTDTKVPVVQARDVAATLEKLKKTGVSVKHEYEEVEGVDHLYDRESSCEMERMYNVARFSNCE</sequence>
<protein>
    <recommendedName>
        <fullName evidence="3">Alpha/beta-hydrolase</fullName>
    </recommendedName>
</protein>
<dbReference type="EMBL" id="ML179197">
    <property type="protein sequence ID" value="THU95556.1"/>
    <property type="molecule type" value="Genomic_DNA"/>
</dbReference>
<gene>
    <name evidence="1" type="ORF">K435DRAFT_859430</name>
</gene>